<dbReference type="PANTHER" id="PTHR37748">
    <property type="entry name" value="PROTEIN, PUTATIVE-RELATED"/>
    <property type="match status" value="1"/>
</dbReference>
<dbReference type="PANTHER" id="PTHR37748:SF1">
    <property type="entry name" value="PROTEIN, PUTATIVE-RELATED"/>
    <property type="match status" value="1"/>
</dbReference>
<evidence type="ECO:0000313" key="2">
    <source>
        <dbReference type="EMBL" id="PRQ54493.1"/>
    </source>
</evidence>
<comment type="caution">
    <text evidence="2">The sequence shown here is derived from an EMBL/GenBank/DDBJ whole genome shotgun (WGS) entry which is preliminary data.</text>
</comment>
<feature type="region of interest" description="Disordered" evidence="1">
    <location>
        <begin position="31"/>
        <end position="54"/>
    </location>
</feature>
<reference evidence="2 3" key="1">
    <citation type="journal article" date="2018" name="Nat. Genet.">
        <title>The Rosa genome provides new insights in the design of modern roses.</title>
        <authorList>
            <person name="Bendahmane M."/>
        </authorList>
    </citation>
    <scope>NUCLEOTIDE SEQUENCE [LARGE SCALE GENOMIC DNA]</scope>
    <source>
        <strain evidence="3">cv. Old Blush</strain>
    </source>
</reference>
<proteinExistence type="predicted"/>
<evidence type="ECO:0000256" key="1">
    <source>
        <dbReference type="SAM" id="MobiDB-lite"/>
    </source>
</evidence>
<gene>
    <name evidence="2" type="ORF">RchiOBHm_Chr1g0314291</name>
</gene>
<sequence>MAKLSALLNCFFPSSPSQVSDDAGNASYIAKAPSSNESRKSKSMKSSSSSGAPIVVPQFPNNSYIFWL</sequence>
<keyword evidence="3" id="KW-1185">Reference proteome</keyword>
<protein>
    <submittedName>
        <fullName evidence="2">Uncharacterized protein</fullName>
    </submittedName>
</protein>
<dbReference type="Gramene" id="PRQ54493">
    <property type="protein sequence ID" value="PRQ54493"/>
    <property type="gene ID" value="RchiOBHm_Chr1g0314291"/>
</dbReference>
<accession>A0A2P6S735</accession>
<dbReference type="AlphaFoldDB" id="A0A2P6S735"/>
<dbReference type="EMBL" id="PDCK01000039">
    <property type="protein sequence ID" value="PRQ54493.1"/>
    <property type="molecule type" value="Genomic_DNA"/>
</dbReference>
<evidence type="ECO:0000313" key="3">
    <source>
        <dbReference type="Proteomes" id="UP000238479"/>
    </source>
</evidence>
<name>A0A2P6S735_ROSCH</name>
<organism evidence="2 3">
    <name type="scientific">Rosa chinensis</name>
    <name type="common">China rose</name>
    <dbReference type="NCBI Taxonomy" id="74649"/>
    <lineage>
        <taxon>Eukaryota</taxon>
        <taxon>Viridiplantae</taxon>
        <taxon>Streptophyta</taxon>
        <taxon>Embryophyta</taxon>
        <taxon>Tracheophyta</taxon>
        <taxon>Spermatophyta</taxon>
        <taxon>Magnoliopsida</taxon>
        <taxon>eudicotyledons</taxon>
        <taxon>Gunneridae</taxon>
        <taxon>Pentapetalae</taxon>
        <taxon>rosids</taxon>
        <taxon>fabids</taxon>
        <taxon>Rosales</taxon>
        <taxon>Rosaceae</taxon>
        <taxon>Rosoideae</taxon>
        <taxon>Rosoideae incertae sedis</taxon>
        <taxon>Rosa</taxon>
    </lineage>
</organism>
<dbReference type="Proteomes" id="UP000238479">
    <property type="component" value="Chromosome 1"/>
</dbReference>